<dbReference type="EMBL" id="JAUIQD010000002">
    <property type="protein sequence ID" value="KAK3359421.1"/>
    <property type="molecule type" value="Genomic_DNA"/>
</dbReference>
<feature type="region of interest" description="Disordered" evidence="1">
    <location>
        <begin position="103"/>
        <end position="130"/>
    </location>
</feature>
<gene>
    <name evidence="2" type="ORF">B0T25DRAFT_97677</name>
</gene>
<proteinExistence type="predicted"/>
<keyword evidence="3" id="KW-1185">Reference proteome</keyword>
<reference evidence="2" key="2">
    <citation type="submission" date="2023-06" db="EMBL/GenBank/DDBJ databases">
        <authorList>
            <consortium name="Lawrence Berkeley National Laboratory"/>
            <person name="Haridas S."/>
            <person name="Hensen N."/>
            <person name="Bonometti L."/>
            <person name="Westerberg I."/>
            <person name="Brannstrom I.O."/>
            <person name="Guillou S."/>
            <person name="Cros-Aarteil S."/>
            <person name="Calhoun S."/>
            <person name="Kuo A."/>
            <person name="Mondo S."/>
            <person name="Pangilinan J."/>
            <person name="Riley R."/>
            <person name="Labutti K."/>
            <person name="Andreopoulos B."/>
            <person name="Lipzen A."/>
            <person name="Chen C."/>
            <person name="Yanf M."/>
            <person name="Daum C."/>
            <person name="Ng V."/>
            <person name="Clum A."/>
            <person name="Steindorff A."/>
            <person name="Ohm R."/>
            <person name="Martin F."/>
            <person name="Silar P."/>
            <person name="Natvig D."/>
            <person name="Lalanne C."/>
            <person name="Gautier V."/>
            <person name="Ament-Velasquez S.L."/>
            <person name="Kruys A."/>
            <person name="Hutchinson M.I."/>
            <person name="Powell A.J."/>
            <person name="Barry K."/>
            <person name="Miller A.N."/>
            <person name="Grigoriev I.V."/>
            <person name="Debuchy R."/>
            <person name="Gladieux P."/>
            <person name="Thoren M.H."/>
            <person name="Johannesson H."/>
        </authorList>
    </citation>
    <scope>NUCLEOTIDE SEQUENCE</scope>
    <source>
        <strain evidence="2">CBS 955.72</strain>
    </source>
</reference>
<comment type="caution">
    <text evidence="2">The sequence shown here is derived from an EMBL/GenBank/DDBJ whole genome shotgun (WGS) entry which is preliminary data.</text>
</comment>
<evidence type="ECO:0000313" key="3">
    <source>
        <dbReference type="Proteomes" id="UP001275084"/>
    </source>
</evidence>
<dbReference type="Proteomes" id="UP001275084">
    <property type="component" value="Unassembled WGS sequence"/>
</dbReference>
<dbReference type="AlphaFoldDB" id="A0AAJ0MHS4"/>
<evidence type="ECO:0000256" key="1">
    <source>
        <dbReference type="SAM" id="MobiDB-lite"/>
    </source>
</evidence>
<name>A0AAJ0MHS4_9PEZI</name>
<sequence>MQAYDIRRMVGCTLWGLPLLELAPDHAAAFPTVLQAVAVELQLQLTTWKQSAMSNCTRQTAWSCKTYIRRTWLADPNAVTARRLSKHVNSPVLVLVLVLGGVAPARGPWPRPADLEGERATGSSPDLKLP</sequence>
<accession>A0AAJ0MHS4</accession>
<reference evidence="2" key="1">
    <citation type="journal article" date="2023" name="Mol. Phylogenet. Evol.">
        <title>Genome-scale phylogeny and comparative genomics of the fungal order Sordariales.</title>
        <authorList>
            <person name="Hensen N."/>
            <person name="Bonometti L."/>
            <person name="Westerberg I."/>
            <person name="Brannstrom I.O."/>
            <person name="Guillou S."/>
            <person name="Cros-Aarteil S."/>
            <person name="Calhoun S."/>
            <person name="Haridas S."/>
            <person name="Kuo A."/>
            <person name="Mondo S."/>
            <person name="Pangilinan J."/>
            <person name="Riley R."/>
            <person name="LaButti K."/>
            <person name="Andreopoulos B."/>
            <person name="Lipzen A."/>
            <person name="Chen C."/>
            <person name="Yan M."/>
            <person name="Daum C."/>
            <person name="Ng V."/>
            <person name="Clum A."/>
            <person name="Steindorff A."/>
            <person name="Ohm R.A."/>
            <person name="Martin F."/>
            <person name="Silar P."/>
            <person name="Natvig D.O."/>
            <person name="Lalanne C."/>
            <person name="Gautier V."/>
            <person name="Ament-Velasquez S.L."/>
            <person name="Kruys A."/>
            <person name="Hutchinson M.I."/>
            <person name="Powell A.J."/>
            <person name="Barry K."/>
            <person name="Miller A.N."/>
            <person name="Grigoriev I.V."/>
            <person name="Debuchy R."/>
            <person name="Gladieux P."/>
            <person name="Hiltunen Thoren M."/>
            <person name="Johannesson H."/>
        </authorList>
    </citation>
    <scope>NUCLEOTIDE SEQUENCE</scope>
    <source>
        <strain evidence="2">CBS 955.72</strain>
    </source>
</reference>
<evidence type="ECO:0000313" key="2">
    <source>
        <dbReference type="EMBL" id="KAK3359421.1"/>
    </source>
</evidence>
<protein>
    <submittedName>
        <fullName evidence="2">Uncharacterized protein</fullName>
    </submittedName>
</protein>
<organism evidence="2 3">
    <name type="scientific">Lasiosphaeria hispida</name>
    <dbReference type="NCBI Taxonomy" id="260671"/>
    <lineage>
        <taxon>Eukaryota</taxon>
        <taxon>Fungi</taxon>
        <taxon>Dikarya</taxon>
        <taxon>Ascomycota</taxon>
        <taxon>Pezizomycotina</taxon>
        <taxon>Sordariomycetes</taxon>
        <taxon>Sordariomycetidae</taxon>
        <taxon>Sordariales</taxon>
        <taxon>Lasiosphaeriaceae</taxon>
        <taxon>Lasiosphaeria</taxon>
    </lineage>
</organism>